<accession>A0ABN7WGD6</accession>
<feature type="compositionally biased region" description="Basic residues" evidence="1">
    <location>
        <begin position="86"/>
        <end position="104"/>
    </location>
</feature>
<name>A0ABN7WGD6_GIGMA</name>
<dbReference type="EMBL" id="CAJVQB010041088">
    <property type="protein sequence ID" value="CAG8829156.1"/>
    <property type="molecule type" value="Genomic_DNA"/>
</dbReference>
<feature type="non-terminal residue" evidence="2">
    <location>
        <position position="1"/>
    </location>
</feature>
<proteinExistence type="predicted"/>
<evidence type="ECO:0000313" key="3">
    <source>
        <dbReference type="Proteomes" id="UP000789901"/>
    </source>
</evidence>
<evidence type="ECO:0000313" key="2">
    <source>
        <dbReference type="EMBL" id="CAG8829156.1"/>
    </source>
</evidence>
<sequence length="104" mass="12290">PGERKARLYSNTKYKSRNNITSYRQAAIAYTDYTTWIANSKEQLIEIISLAEEFFRAKDIEINGFKSKLVVMNINTKPEERENVRKASKKESKRHRKSDSKRFK</sequence>
<reference evidence="2 3" key="1">
    <citation type="submission" date="2021-06" db="EMBL/GenBank/DDBJ databases">
        <authorList>
            <person name="Kallberg Y."/>
            <person name="Tangrot J."/>
            <person name="Rosling A."/>
        </authorList>
    </citation>
    <scope>NUCLEOTIDE SEQUENCE [LARGE SCALE GENOMIC DNA]</scope>
    <source>
        <strain evidence="2 3">120-4 pot B 10/14</strain>
    </source>
</reference>
<dbReference type="Proteomes" id="UP000789901">
    <property type="component" value="Unassembled WGS sequence"/>
</dbReference>
<protein>
    <submittedName>
        <fullName evidence="2">12563_t:CDS:1</fullName>
    </submittedName>
</protein>
<feature type="region of interest" description="Disordered" evidence="1">
    <location>
        <begin position="76"/>
        <end position="104"/>
    </location>
</feature>
<comment type="caution">
    <text evidence="2">The sequence shown here is derived from an EMBL/GenBank/DDBJ whole genome shotgun (WGS) entry which is preliminary data.</text>
</comment>
<evidence type="ECO:0000256" key="1">
    <source>
        <dbReference type="SAM" id="MobiDB-lite"/>
    </source>
</evidence>
<keyword evidence="3" id="KW-1185">Reference proteome</keyword>
<feature type="non-terminal residue" evidence="2">
    <location>
        <position position="104"/>
    </location>
</feature>
<organism evidence="2 3">
    <name type="scientific">Gigaspora margarita</name>
    <dbReference type="NCBI Taxonomy" id="4874"/>
    <lineage>
        <taxon>Eukaryota</taxon>
        <taxon>Fungi</taxon>
        <taxon>Fungi incertae sedis</taxon>
        <taxon>Mucoromycota</taxon>
        <taxon>Glomeromycotina</taxon>
        <taxon>Glomeromycetes</taxon>
        <taxon>Diversisporales</taxon>
        <taxon>Gigasporaceae</taxon>
        <taxon>Gigaspora</taxon>
    </lineage>
</organism>
<gene>
    <name evidence="2" type="ORF">GMARGA_LOCUS29915</name>
</gene>